<evidence type="ECO:0000313" key="11">
    <source>
        <dbReference type="Proteomes" id="UP000003113"/>
    </source>
</evidence>
<dbReference type="InterPro" id="IPR000277">
    <property type="entry name" value="Cys/Met-Metab_PyrdxlP-dep_enz"/>
</dbReference>
<dbReference type="GO" id="GO:0019346">
    <property type="term" value="P:transsulfuration"/>
    <property type="evidence" value="ECO:0007669"/>
    <property type="project" value="InterPro"/>
</dbReference>
<dbReference type="PANTHER" id="PTHR43500:SF1">
    <property type="entry name" value="CYSTATHIONINE BETA-LYASE-RELATED"/>
    <property type="match status" value="1"/>
</dbReference>
<evidence type="ECO:0000256" key="9">
    <source>
        <dbReference type="RuleBase" id="RU362118"/>
    </source>
</evidence>
<comment type="similarity">
    <text evidence="2 9">Belongs to the trans-sulfuration enzymes family.</text>
</comment>
<keyword evidence="4 10" id="KW-0456">Lyase</keyword>
<dbReference type="PANTHER" id="PTHR43500">
    <property type="entry name" value="CYSTATHIONINE BETA-LYASE-RELATED"/>
    <property type="match status" value="1"/>
</dbReference>
<organism evidence="10 11">
    <name type="scientific">Achromobacter arsenitoxydans SY8</name>
    <dbReference type="NCBI Taxonomy" id="477184"/>
    <lineage>
        <taxon>Bacteria</taxon>
        <taxon>Pseudomonadati</taxon>
        <taxon>Pseudomonadota</taxon>
        <taxon>Betaproteobacteria</taxon>
        <taxon>Burkholderiales</taxon>
        <taxon>Alcaligenaceae</taxon>
        <taxon>Achromobacter</taxon>
    </lineage>
</organism>
<dbReference type="SUPFAM" id="SSF53383">
    <property type="entry name" value="PLP-dependent transferases"/>
    <property type="match status" value="1"/>
</dbReference>
<evidence type="ECO:0000256" key="6">
    <source>
        <dbReference type="ARBA" id="ARBA00047517"/>
    </source>
</evidence>
<dbReference type="AlphaFoldDB" id="H0F050"/>
<dbReference type="InterPro" id="IPR015422">
    <property type="entry name" value="PyrdxlP-dep_Trfase_small"/>
</dbReference>
<dbReference type="STRING" id="477184.KYC_00705"/>
<evidence type="ECO:0000256" key="7">
    <source>
        <dbReference type="ARBA" id="ARBA00047625"/>
    </source>
</evidence>
<dbReference type="PATRIC" id="fig|477184.5.peg.136"/>
<comment type="caution">
    <text evidence="10">The sequence shown here is derived from an EMBL/GenBank/DDBJ whole genome shotgun (WGS) entry which is preliminary data.</text>
</comment>
<dbReference type="GO" id="GO:0019450">
    <property type="term" value="P:L-cysteine catabolic process to pyruvate"/>
    <property type="evidence" value="ECO:0007669"/>
    <property type="project" value="TreeGrafter"/>
</dbReference>
<dbReference type="GO" id="GO:0047804">
    <property type="term" value="F:cysteine-S-conjugate beta-lyase activity"/>
    <property type="evidence" value="ECO:0007669"/>
    <property type="project" value="UniProtKB-EC"/>
</dbReference>
<dbReference type="EMBL" id="AGUF01000001">
    <property type="protein sequence ID" value="EHK68466.1"/>
    <property type="molecule type" value="Genomic_DNA"/>
</dbReference>
<dbReference type="CDD" id="cd00614">
    <property type="entry name" value="CGS_like"/>
    <property type="match status" value="1"/>
</dbReference>
<dbReference type="eggNOG" id="COG0626">
    <property type="taxonomic scope" value="Bacteria"/>
</dbReference>
<dbReference type="InterPro" id="IPR015421">
    <property type="entry name" value="PyrdxlP-dep_Trfase_major"/>
</dbReference>
<keyword evidence="3 8" id="KW-0663">Pyridoxal phosphate</keyword>
<dbReference type="PIRSF" id="PIRSF001434">
    <property type="entry name" value="CGS"/>
    <property type="match status" value="1"/>
</dbReference>
<dbReference type="Gene3D" id="3.90.1150.10">
    <property type="entry name" value="Aspartate Aminotransferase, domain 1"/>
    <property type="match status" value="1"/>
</dbReference>
<sequence>MKMPTKHIDTVLQHAGTAPFNPETGTAPVPLPPMRASTVRFANIAALENAQRSKAAGGRATTYGRMGMDTHAALEAVFTQLEGGTHCYLAPSGLSAMTMVMMALCSAGDHALISDCVYGPMRELDDAVLKRMNISITYFSADDDLEALVQPNTTLLYVESPGSLLFEMLDMGAMAAFAKDHGLVLATDNTWGSGYIYRPLTLGAQVSVIAGTKYVGGHSDLMLGAVVTNDEAIARKLNRTQYAMGYSISADDAWLALRGVRTLPIRMAQHARHAMQVCEFLNSRPETVRLFHPAWPADPGHALWQRDCTGSNGMLSVELRLSPDAARAFVDALTLFGIGFSWGGYESLVQLVSPKDLSKHRYWGEGDNALVRLHIGLESPEDIIADLTQALEKAAAFQAQAQAQVQP</sequence>
<dbReference type="InterPro" id="IPR006233">
    <property type="entry name" value="Cys_b_lyase_bac"/>
</dbReference>
<accession>H0F050</accession>
<gene>
    <name evidence="10" type="ORF">KYC_00705</name>
</gene>
<dbReference type="OrthoDB" id="9805807at2"/>
<dbReference type="Gene3D" id="3.40.640.10">
    <property type="entry name" value="Type I PLP-dependent aspartate aminotransferase-like (Major domain)"/>
    <property type="match status" value="1"/>
</dbReference>
<dbReference type="Pfam" id="PF01053">
    <property type="entry name" value="Cys_Met_Meta_PP"/>
    <property type="match status" value="1"/>
</dbReference>
<evidence type="ECO:0000313" key="10">
    <source>
        <dbReference type="EMBL" id="EHK68466.1"/>
    </source>
</evidence>
<keyword evidence="11" id="KW-1185">Reference proteome</keyword>
<comment type="cofactor">
    <cofactor evidence="1 9">
        <name>pyridoxal 5'-phosphate</name>
        <dbReference type="ChEBI" id="CHEBI:597326"/>
    </cofactor>
</comment>
<evidence type="ECO:0000256" key="1">
    <source>
        <dbReference type="ARBA" id="ARBA00001933"/>
    </source>
</evidence>
<dbReference type="InterPro" id="IPR015424">
    <property type="entry name" value="PyrdxlP-dep_Trfase"/>
</dbReference>
<comment type="pathway">
    <text evidence="5">Amino-acid biosynthesis; L-methionine biosynthesis via de novo pathway; L-homocysteine from L-cystathionine: step 1/1.</text>
</comment>
<evidence type="ECO:0000256" key="3">
    <source>
        <dbReference type="ARBA" id="ARBA00022898"/>
    </source>
</evidence>
<dbReference type="NCBIfam" id="TIGR01324">
    <property type="entry name" value="cysta_beta_ly_B"/>
    <property type="match status" value="1"/>
</dbReference>
<dbReference type="GO" id="GO:0030170">
    <property type="term" value="F:pyridoxal phosphate binding"/>
    <property type="evidence" value="ECO:0007669"/>
    <property type="project" value="InterPro"/>
</dbReference>
<dbReference type="Proteomes" id="UP000003113">
    <property type="component" value="Unassembled WGS sequence"/>
</dbReference>
<dbReference type="InterPro" id="IPR054542">
    <property type="entry name" value="Cys_met_metab_PP"/>
</dbReference>
<comment type="catalytic activity">
    <reaction evidence="6">
        <text>L,L-cystathionine + H2O = L-homocysteine + pyruvate + NH4(+)</text>
        <dbReference type="Rhea" id="RHEA:13965"/>
        <dbReference type="ChEBI" id="CHEBI:15361"/>
        <dbReference type="ChEBI" id="CHEBI:15377"/>
        <dbReference type="ChEBI" id="CHEBI:28938"/>
        <dbReference type="ChEBI" id="CHEBI:58161"/>
        <dbReference type="ChEBI" id="CHEBI:58199"/>
    </reaction>
</comment>
<comment type="catalytic activity">
    <reaction evidence="7">
        <text>an S-substituted L-cysteine + H2O = a thiol + pyruvate + NH4(+)</text>
        <dbReference type="Rhea" id="RHEA:18121"/>
        <dbReference type="ChEBI" id="CHEBI:15361"/>
        <dbReference type="ChEBI" id="CHEBI:15377"/>
        <dbReference type="ChEBI" id="CHEBI:28938"/>
        <dbReference type="ChEBI" id="CHEBI:29256"/>
        <dbReference type="ChEBI" id="CHEBI:58717"/>
        <dbReference type="EC" id="4.4.1.13"/>
    </reaction>
</comment>
<evidence type="ECO:0000256" key="2">
    <source>
        <dbReference type="ARBA" id="ARBA00009077"/>
    </source>
</evidence>
<protein>
    <submittedName>
        <fullName evidence="10">Cystathionine beta-lyase</fullName>
    </submittedName>
</protein>
<name>H0F050_9BURK</name>
<dbReference type="FunFam" id="3.40.640.10:FF:000046">
    <property type="entry name" value="Cystathionine gamma-lyase"/>
    <property type="match status" value="1"/>
</dbReference>
<feature type="modified residue" description="N6-(pyridoxal phosphate)lysine" evidence="8">
    <location>
        <position position="213"/>
    </location>
</feature>
<reference evidence="10 11" key="1">
    <citation type="journal article" date="2012" name="J. Bacteriol.">
        <title>Genome sequence of the highly efficient arsenite-oxidizing bacterium Achromobacter arsenitoxydans SY8.</title>
        <authorList>
            <person name="Li X."/>
            <person name="Hu Y."/>
            <person name="Gong J."/>
            <person name="Lin Y."/>
            <person name="Johnstone L."/>
            <person name="Rensing C."/>
            <person name="Wang G."/>
        </authorList>
    </citation>
    <scope>NUCLEOTIDE SEQUENCE [LARGE SCALE GENOMIC DNA]</scope>
    <source>
        <strain evidence="10 11">SY8</strain>
    </source>
</reference>
<evidence type="ECO:0000256" key="4">
    <source>
        <dbReference type="ARBA" id="ARBA00023239"/>
    </source>
</evidence>
<evidence type="ECO:0000256" key="8">
    <source>
        <dbReference type="PIRSR" id="PIRSR001434-2"/>
    </source>
</evidence>
<evidence type="ECO:0000256" key="5">
    <source>
        <dbReference type="ARBA" id="ARBA00046315"/>
    </source>
</evidence>
<dbReference type="PROSITE" id="PS00868">
    <property type="entry name" value="CYS_MET_METAB_PP"/>
    <property type="match status" value="1"/>
</dbReference>
<proteinExistence type="inferred from homology"/>